<organism evidence="7">
    <name type="scientific">marine metagenome</name>
    <dbReference type="NCBI Taxonomy" id="408172"/>
    <lineage>
        <taxon>unclassified sequences</taxon>
        <taxon>metagenomes</taxon>
        <taxon>ecological metagenomes</taxon>
    </lineage>
</organism>
<evidence type="ECO:0000256" key="6">
    <source>
        <dbReference type="ARBA" id="ARBA00022694"/>
    </source>
</evidence>
<reference evidence="7" key="1">
    <citation type="submission" date="2018-05" db="EMBL/GenBank/DDBJ databases">
        <authorList>
            <person name="Lanie J.A."/>
            <person name="Ng W.-L."/>
            <person name="Kazmierczak K.M."/>
            <person name="Andrzejewski T.M."/>
            <person name="Davidsen T.M."/>
            <person name="Wayne K.J."/>
            <person name="Tettelin H."/>
            <person name="Glass J.I."/>
            <person name="Rusch D."/>
            <person name="Podicherti R."/>
            <person name="Tsui H.-C.T."/>
            <person name="Winkler M.E."/>
        </authorList>
    </citation>
    <scope>NUCLEOTIDE SEQUENCE</scope>
</reference>
<dbReference type="InterPro" id="IPR029063">
    <property type="entry name" value="SAM-dependent_MTases_sf"/>
</dbReference>
<dbReference type="EMBL" id="UINC01046525">
    <property type="protein sequence ID" value="SVB54656.1"/>
    <property type="molecule type" value="Genomic_DNA"/>
</dbReference>
<dbReference type="GO" id="GO:0043527">
    <property type="term" value="C:tRNA methyltransferase complex"/>
    <property type="evidence" value="ECO:0007669"/>
    <property type="project" value="TreeGrafter"/>
</dbReference>
<evidence type="ECO:0000256" key="5">
    <source>
        <dbReference type="ARBA" id="ARBA00022691"/>
    </source>
</evidence>
<evidence type="ECO:0000256" key="3">
    <source>
        <dbReference type="ARBA" id="ARBA00022603"/>
    </source>
</evidence>
<dbReference type="InterPro" id="IPR003358">
    <property type="entry name" value="tRNA_(Gua-N-7)_MeTrfase_Trmb"/>
</dbReference>
<sequence>MTRAQHRALEVLWPKYGIGDDTSLLTAIGIFGDQRPLTLEIGFGNGQNLVDLALAHPNQGYIGVDVYRPGAGRLMLALDRLEIGNVRILLQDAAEVFLRRFTERSLDNVLIYFPDPWPKKRHHKRRILRPDFLHNLALCLKLRGFLRIATDCNHYCQTILECIALEPLLTNLDPPDQVMEPLYRRTITKYEAQGIERGHPILDILAQRA</sequence>
<evidence type="ECO:0000256" key="1">
    <source>
        <dbReference type="ARBA" id="ARBA00000142"/>
    </source>
</evidence>
<dbReference type="NCBIfam" id="TIGR00091">
    <property type="entry name" value="tRNA (guanosine(46)-N7)-methyltransferase TrmB"/>
    <property type="match status" value="1"/>
</dbReference>
<keyword evidence="4" id="KW-0808">Transferase</keyword>
<dbReference type="PROSITE" id="PS51625">
    <property type="entry name" value="SAM_MT_TRMB"/>
    <property type="match status" value="1"/>
</dbReference>
<protein>
    <recommendedName>
        <fullName evidence="2">tRNA (guanine(46)-N(7))-methyltransferase</fullName>
        <ecNumber evidence="2">2.1.1.33</ecNumber>
    </recommendedName>
</protein>
<accession>A0A382EV42</accession>
<comment type="catalytic activity">
    <reaction evidence="1">
        <text>guanosine(46) in tRNA + S-adenosyl-L-methionine = N(7)-methylguanosine(46) in tRNA + S-adenosyl-L-homocysteine</text>
        <dbReference type="Rhea" id="RHEA:42708"/>
        <dbReference type="Rhea" id="RHEA-COMP:10188"/>
        <dbReference type="Rhea" id="RHEA-COMP:10189"/>
        <dbReference type="ChEBI" id="CHEBI:57856"/>
        <dbReference type="ChEBI" id="CHEBI:59789"/>
        <dbReference type="ChEBI" id="CHEBI:74269"/>
        <dbReference type="ChEBI" id="CHEBI:74480"/>
        <dbReference type="EC" id="2.1.1.33"/>
    </reaction>
</comment>
<evidence type="ECO:0000313" key="7">
    <source>
        <dbReference type="EMBL" id="SVB54656.1"/>
    </source>
</evidence>
<dbReference type="EC" id="2.1.1.33" evidence="2"/>
<evidence type="ECO:0000256" key="2">
    <source>
        <dbReference type="ARBA" id="ARBA00011977"/>
    </source>
</evidence>
<keyword evidence="5" id="KW-0949">S-adenosyl-L-methionine</keyword>
<dbReference type="Pfam" id="PF02390">
    <property type="entry name" value="Methyltransf_4"/>
    <property type="match status" value="1"/>
</dbReference>
<gene>
    <name evidence="7" type="ORF">METZ01_LOCUS207510</name>
</gene>
<dbReference type="PANTHER" id="PTHR23417:SF14">
    <property type="entry name" value="PENTACOTRIPEPTIDE-REPEAT REGION OF PRORP DOMAIN-CONTAINING PROTEIN"/>
    <property type="match status" value="1"/>
</dbReference>
<keyword evidence="6" id="KW-0819">tRNA processing</keyword>
<dbReference type="PANTHER" id="PTHR23417">
    <property type="entry name" value="3-DEOXY-D-MANNO-OCTULOSONIC-ACID TRANSFERASE/TRNA GUANINE-N 7 - -METHYLTRANSFERASE"/>
    <property type="match status" value="1"/>
</dbReference>
<proteinExistence type="inferred from homology"/>
<evidence type="ECO:0000256" key="4">
    <source>
        <dbReference type="ARBA" id="ARBA00022679"/>
    </source>
</evidence>
<dbReference type="InterPro" id="IPR055361">
    <property type="entry name" value="tRNA_methyltr_TrmB_bact"/>
</dbReference>
<dbReference type="SUPFAM" id="SSF53335">
    <property type="entry name" value="S-adenosyl-L-methionine-dependent methyltransferases"/>
    <property type="match status" value="1"/>
</dbReference>
<name>A0A382EV42_9ZZZZ</name>
<dbReference type="AlphaFoldDB" id="A0A382EV42"/>
<dbReference type="GO" id="GO:0008176">
    <property type="term" value="F:tRNA (guanine(46)-N7)-methyltransferase activity"/>
    <property type="evidence" value="ECO:0007669"/>
    <property type="project" value="UniProtKB-EC"/>
</dbReference>
<dbReference type="HAMAP" id="MF_01057">
    <property type="entry name" value="tRNA_methyltr_TrmB"/>
    <property type="match status" value="1"/>
</dbReference>
<keyword evidence="3" id="KW-0489">Methyltransferase</keyword>
<dbReference type="Gene3D" id="3.40.50.150">
    <property type="entry name" value="Vaccinia Virus protein VP39"/>
    <property type="match status" value="1"/>
</dbReference>